<dbReference type="Pfam" id="PF00419">
    <property type="entry name" value="Fimbrial"/>
    <property type="match status" value="1"/>
</dbReference>
<name>A0A3K8YR79_SALER</name>
<dbReference type="PANTHER" id="PTHR33420">
    <property type="entry name" value="FIMBRIAL SUBUNIT ELFA-RELATED"/>
    <property type="match status" value="1"/>
</dbReference>
<proteinExistence type="predicted"/>
<sequence length="172" mass="18265">MTFRRIFVAIGCVLFSPLCQANSSLGEVNIELRGNVVDFSCAVIAGDSNKSVNLGIWPTKQLHAASDATQPVSFSLKLEGCPPGSASITFSGTPAPDSALLALNDTVMTQKLAIEIRDSDLRRLPLEQASKAVDIDNNGNATLKFYANYIALADGVQPGLANSDATFLINYN</sequence>
<accession>A0A3K8YR79</accession>
<dbReference type="EMBL" id="ROVY01000089">
    <property type="protein sequence ID" value="MHI24059.1"/>
    <property type="molecule type" value="Genomic_DNA"/>
</dbReference>
<dbReference type="InterPro" id="IPR000259">
    <property type="entry name" value="Adhesion_dom_fimbrial"/>
</dbReference>
<evidence type="ECO:0000313" key="3">
    <source>
        <dbReference type="EMBL" id="MHI24059.1"/>
    </source>
</evidence>
<dbReference type="InterPro" id="IPR036937">
    <property type="entry name" value="Adhesion_dom_fimbrial_sf"/>
</dbReference>
<dbReference type="SUPFAM" id="SSF49401">
    <property type="entry name" value="Bacterial adhesins"/>
    <property type="match status" value="1"/>
</dbReference>
<keyword evidence="1" id="KW-0732">Signal</keyword>
<comment type="caution">
    <text evidence="3">The sequence shown here is derived from an EMBL/GenBank/DDBJ whole genome shotgun (WGS) entry which is preliminary data.</text>
</comment>
<dbReference type="GO" id="GO:0009289">
    <property type="term" value="C:pilus"/>
    <property type="evidence" value="ECO:0007669"/>
    <property type="project" value="InterPro"/>
</dbReference>
<dbReference type="InterPro" id="IPR008966">
    <property type="entry name" value="Adhesion_dom_sf"/>
</dbReference>
<dbReference type="NCBIfam" id="NF007402">
    <property type="entry name" value="PRK09934.1"/>
    <property type="match status" value="1"/>
</dbReference>
<evidence type="ECO:0000256" key="1">
    <source>
        <dbReference type="SAM" id="SignalP"/>
    </source>
</evidence>
<feature type="chain" id="PRO_5018137080" evidence="1">
    <location>
        <begin position="22"/>
        <end position="172"/>
    </location>
</feature>
<dbReference type="AlphaFoldDB" id="A0A3K8YR79"/>
<gene>
    <name evidence="3" type="ORF">EEM47_19910</name>
</gene>
<reference evidence="3" key="1">
    <citation type="submission" date="2018-11" db="EMBL/GenBank/DDBJ databases">
        <authorList>
            <consortium name="PulseNet: The National Subtyping Network for Foodborne Disease Surveillance"/>
            <person name="Tarr C.L."/>
            <person name="Trees E."/>
            <person name="Katz L.S."/>
            <person name="Carleton-Romer H.A."/>
            <person name="Stroika S."/>
            <person name="Kucerova Z."/>
            <person name="Roache K.F."/>
            <person name="Sabol A.L."/>
            <person name="Besser J."/>
            <person name="Gerner-Smidt P."/>
        </authorList>
    </citation>
    <scope>NUCLEOTIDE SEQUENCE [LARGE SCALE GENOMIC DNA]</scope>
    <source>
        <strain evidence="3">PNUSAS059688</strain>
    </source>
</reference>
<evidence type="ECO:0000259" key="2">
    <source>
        <dbReference type="Pfam" id="PF00419"/>
    </source>
</evidence>
<feature type="domain" description="Fimbrial-type adhesion" evidence="2">
    <location>
        <begin position="30"/>
        <end position="171"/>
    </location>
</feature>
<protein>
    <submittedName>
        <fullName evidence="3">Fimbriae assembly protein</fullName>
    </submittedName>
</protein>
<dbReference type="GO" id="GO:0043709">
    <property type="term" value="P:cell adhesion involved in single-species biofilm formation"/>
    <property type="evidence" value="ECO:0007669"/>
    <property type="project" value="TreeGrafter"/>
</dbReference>
<dbReference type="InterPro" id="IPR050263">
    <property type="entry name" value="Bact_Fimbrial_Adh_Pro"/>
</dbReference>
<dbReference type="PANTHER" id="PTHR33420:SF4">
    <property type="entry name" value="FIMBRIAL-LIKE PROTEIN FIMF"/>
    <property type="match status" value="1"/>
</dbReference>
<dbReference type="Proteomes" id="UP000885364">
    <property type="component" value="Unassembled WGS sequence"/>
</dbReference>
<organism evidence="3">
    <name type="scientific">Salmonella enterica</name>
    <name type="common">Salmonella choleraesuis</name>
    <dbReference type="NCBI Taxonomy" id="28901"/>
    <lineage>
        <taxon>Bacteria</taxon>
        <taxon>Pseudomonadati</taxon>
        <taxon>Pseudomonadota</taxon>
        <taxon>Gammaproteobacteria</taxon>
        <taxon>Enterobacterales</taxon>
        <taxon>Enterobacteriaceae</taxon>
        <taxon>Salmonella</taxon>
    </lineage>
</organism>
<feature type="signal peptide" evidence="1">
    <location>
        <begin position="1"/>
        <end position="21"/>
    </location>
</feature>
<dbReference type="Gene3D" id="2.60.40.1090">
    <property type="entry name" value="Fimbrial-type adhesion domain"/>
    <property type="match status" value="1"/>
</dbReference>